<evidence type="ECO:0000259" key="9">
    <source>
        <dbReference type="PROSITE" id="PS51030"/>
    </source>
</evidence>
<dbReference type="SUPFAM" id="SSF48508">
    <property type="entry name" value="Nuclear receptor ligand-binding domain"/>
    <property type="match status" value="1"/>
</dbReference>
<accession>A0AAN5CY49</accession>
<name>A0AAN5CY49_9BILA</name>
<evidence type="ECO:0000256" key="2">
    <source>
        <dbReference type="ARBA" id="ARBA00022771"/>
    </source>
</evidence>
<dbReference type="AlphaFoldDB" id="A0AAN5CY49"/>
<dbReference type="GO" id="GO:0005634">
    <property type="term" value="C:nucleus"/>
    <property type="evidence" value="ECO:0007669"/>
    <property type="project" value="TreeGrafter"/>
</dbReference>
<dbReference type="InterPro" id="IPR001628">
    <property type="entry name" value="Znf_hrmn_rcpt"/>
</dbReference>
<protein>
    <recommendedName>
        <fullName evidence="9">Nuclear receptor domain-containing protein</fullName>
    </recommendedName>
</protein>
<evidence type="ECO:0000256" key="1">
    <source>
        <dbReference type="ARBA" id="ARBA00022723"/>
    </source>
</evidence>
<dbReference type="Proteomes" id="UP001328107">
    <property type="component" value="Unassembled WGS sequence"/>
</dbReference>
<evidence type="ECO:0000256" key="5">
    <source>
        <dbReference type="ARBA" id="ARBA00023125"/>
    </source>
</evidence>
<dbReference type="InterPro" id="IPR013088">
    <property type="entry name" value="Znf_NHR/GATA"/>
</dbReference>
<dbReference type="GO" id="GO:0003700">
    <property type="term" value="F:DNA-binding transcription factor activity"/>
    <property type="evidence" value="ECO:0007669"/>
    <property type="project" value="InterPro"/>
</dbReference>
<evidence type="ECO:0000256" key="3">
    <source>
        <dbReference type="ARBA" id="ARBA00022833"/>
    </source>
</evidence>
<keyword evidence="4" id="KW-0805">Transcription regulation</keyword>
<dbReference type="PANTHER" id="PTHR46011:SF6">
    <property type="entry name" value="HIGH ZINC ACTIVATED NUCLEAR RECEPTOR PROTEIN"/>
    <property type="match status" value="1"/>
</dbReference>
<proteinExistence type="predicted"/>
<dbReference type="Pfam" id="PF00104">
    <property type="entry name" value="Hormone_recep"/>
    <property type="match status" value="1"/>
</dbReference>
<dbReference type="PROSITE" id="PS51030">
    <property type="entry name" value="NUCLEAR_REC_DBD_2"/>
    <property type="match status" value="1"/>
</dbReference>
<dbReference type="SUPFAM" id="SSF57716">
    <property type="entry name" value="Glucocorticoid receptor-like (DNA-binding domain)"/>
    <property type="match status" value="1"/>
</dbReference>
<sequence length="346" mass="40389">MASMETASKINYCLVCSVSIRETHLGIDVCRACALFFKRMRRTRRAFTCRRGTGKCVFRKHKPLPCKKCRFDRCLAIGMCYKKENKYCSILDRIKEEYELSRKRRIDAERPLAESHRLPRCDTRCEFYYTTASFFYDTYPITIKDLNIFLSSIIPAYEEFTEDVKFSILKSISGKFYALGTYFHTSRIYQKTGKCYTTALAGFDIGKNDQWINEHEELFENKILRSSLESHAADFLDLLYKVLRTNDITDREFHALIAISFTEIDTIVHLPDKIQHHFESTRNLVLAEITRYYRERLGLADYSSRLGHLMSLSGVISEMHLISGKNLDLYSTLFDLPQEDQMIKAA</sequence>
<keyword evidence="2" id="KW-0863">Zinc-finger</keyword>
<dbReference type="GO" id="GO:0043565">
    <property type="term" value="F:sequence-specific DNA binding"/>
    <property type="evidence" value="ECO:0007669"/>
    <property type="project" value="InterPro"/>
</dbReference>
<evidence type="ECO:0000256" key="8">
    <source>
        <dbReference type="ARBA" id="ARBA00023242"/>
    </source>
</evidence>
<feature type="domain" description="Nuclear receptor" evidence="9">
    <location>
        <begin position="10"/>
        <end position="86"/>
    </location>
</feature>
<feature type="non-terminal residue" evidence="10">
    <location>
        <position position="346"/>
    </location>
</feature>
<evidence type="ECO:0000256" key="7">
    <source>
        <dbReference type="ARBA" id="ARBA00023170"/>
    </source>
</evidence>
<keyword evidence="5" id="KW-0238">DNA-binding</keyword>
<evidence type="ECO:0000256" key="4">
    <source>
        <dbReference type="ARBA" id="ARBA00023015"/>
    </source>
</evidence>
<keyword evidence="6" id="KW-0804">Transcription</keyword>
<keyword evidence="8" id="KW-0539">Nucleus</keyword>
<dbReference type="Gene3D" id="3.30.50.10">
    <property type="entry name" value="Erythroid Transcription Factor GATA-1, subunit A"/>
    <property type="match status" value="1"/>
</dbReference>
<keyword evidence="1" id="KW-0479">Metal-binding</keyword>
<reference evidence="11" key="1">
    <citation type="submission" date="2022-10" db="EMBL/GenBank/DDBJ databases">
        <title>Genome assembly of Pristionchus species.</title>
        <authorList>
            <person name="Yoshida K."/>
            <person name="Sommer R.J."/>
        </authorList>
    </citation>
    <scope>NUCLEOTIDE SEQUENCE [LARGE SCALE GENOMIC DNA]</scope>
    <source>
        <strain evidence="11">RS5460</strain>
    </source>
</reference>
<keyword evidence="3" id="KW-0862">Zinc</keyword>
<dbReference type="PRINTS" id="PR00047">
    <property type="entry name" value="STROIDFINGER"/>
</dbReference>
<dbReference type="GO" id="GO:0008270">
    <property type="term" value="F:zinc ion binding"/>
    <property type="evidence" value="ECO:0007669"/>
    <property type="project" value="UniProtKB-KW"/>
</dbReference>
<dbReference type="Gene3D" id="1.10.565.10">
    <property type="entry name" value="Retinoid X Receptor"/>
    <property type="match status" value="1"/>
</dbReference>
<dbReference type="EMBL" id="BTRK01000005">
    <property type="protein sequence ID" value="GMR52147.1"/>
    <property type="molecule type" value="Genomic_DNA"/>
</dbReference>
<dbReference type="PANTHER" id="PTHR46011">
    <property type="entry name" value="NUCLEAR HORMONE RECEPTOR FAMILY MEMBER NHR-86-RELATED"/>
    <property type="match status" value="1"/>
</dbReference>
<dbReference type="InterPro" id="IPR000536">
    <property type="entry name" value="Nucl_hrmn_rcpt_lig-bd"/>
</dbReference>
<dbReference type="Pfam" id="PF00105">
    <property type="entry name" value="zf-C4"/>
    <property type="match status" value="1"/>
</dbReference>
<comment type="caution">
    <text evidence="10">The sequence shown here is derived from an EMBL/GenBank/DDBJ whole genome shotgun (WGS) entry which is preliminary data.</text>
</comment>
<gene>
    <name evidence="10" type="ORF">PMAYCL1PPCAC_22342</name>
</gene>
<organism evidence="10 11">
    <name type="scientific">Pristionchus mayeri</name>
    <dbReference type="NCBI Taxonomy" id="1317129"/>
    <lineage>
        <taxon>Eukaryota</taxon>
        <taxon>Metazoa</taxon>
        <taxon>Ecdysozoa</taxon>
        <taxon>Nematoda</taxon>
        <taxon>Chromadorea</taxon>
        <taxon>Rhabditida</taxon>
        <taxon>Rhabditina</taxon>
        <taxon>Diplogasteromorpha</taxon>
        <taxon>Diplogasteroidea</taxon>
        <taxon>Neodiplogasteridae</taxon>
        <taxon>Pristionchus</taxon>
    </lineage>
</organism>
<dbReference type="SMART" id="SM00430">
    <property type="entry name" value="HOLI"/>
    <property type="match status" value="1"/>
</dbReference>
<keyword evidence="7" id="KW-0675">Receptor</keyword>
<evidence type="ECO:0000313" key="11">
    <source>
        <dbReference type="Proteomes" id="UP001328107"/>
    </source>
</evidence>
<dbReference type="InterPro" id="IPR035500">
    <property type="entry name" value="NHR-like_dom_sf"/>
</dbReference>
<evidence type="ECO:0000256" key="6">
    <source>
        <dbReference type="ARBA" id="ARBA00023163"/>
    </source>
</evidence>
<keyword evidence="11" id="KW-1185">Reference proteome</keyword>
<dbReference type="SMART" id="SM00399">
    <property type="entry name" value="ZnF_C4"/>
    <property type="match status" value="1"/>
</dbReference>
<evidence type="ECO:0000313" key="10">
    <source>
        <dbReference type="EMBL" id="GMR52147.1"/>
    </source>
</evidence>